<evidence type="ECO:0000256" key="11">
    <source>
        <dbReference type="ARBA" id="ARBA00023136"/>
    </source>
</evidence>
<dbReference type="GO" id="GO:0016477">
    <property type="term" value="P:cell migration"/>
    <property type="evidence" value="ECO:0007669"/>
    <property type="project" value="TreeGrafter"/>
</dbReference>
<keyword evidence="14" id="KW-0130">Cell adhesion</keyword>
<dbReference type="FunFam" id="2.60.40.10:FF:000146">
    <property type="entry name" value="Integrin beta"/>
    <property type="match status" value="2"/>
</dbReference>
<reference evidence="17" key="2">
    <citation type="submission" date="2025-09" db="UniProtKB">
        <authorList>
            <consortium name="Ensembl"/>
        </authorList>
    </citation>
    <scope>IDENTIFICATION</scope>
</reference>
<evidence type="ECO:0000256" key="2">
    <source>
        <dbReference type="ARBA" id="ARBA00007449"/>
    </source>
</evidence>
<dbReference type="InterPro" id="IPR038081">
    <property type="entry name" value="CalX-like_sf"/>
</dbReference>
<dbReference type="SMART" id="SM01242">
    <property type="entry name" value="Integrin_B_tail"/>
    <property type="match status" value="1"/>
</dbReference>
<dbReference type="PROSITE" id="PS00243">
    <property type="entry name" value="I_EGF_1"/>
    <property type="match status" value="1"/>
</dbReference>
<evidence type="ECO:0000256" key="14">
    <source>
        <dbReference type="RuleBase" id="RU000633"/>
    </source>
</evidence>
<dbReference type="GO" id="GO:0008305">
    <property type="term" value="C:integrin complex"/>
    <property type="evidence" value="ECO:0007669"/>
    <property type="project" value="TreeGrafter"/>
</dbReference>
<evidence type="ECO:0000259" key="16">
    <source>
        <dbReference type="PROSITE" id="PS50853"/>
    </source>
</evidence>
<dbReference type="InterPro" id="IPR036349">
    <property type="entry name" value="Integrin_bsu_tail_dom_sf"/>
</dbReference>
<name>A0A8D0A5T8_SANLU</name>
<evidence type="ECO:0000313" key="17">
    <source>
        <dbReference type="Ensembl" id="ENSSLUP00000050443.1"/>
    </source>
</evidence>
<dbReference type="SUPFAM" id="SSF141072">
    <property type="entry name" value="CalX-like"/>
    <property type="match status" value="1"/>
</dbReference>
<dbReference type="InterPro" id="IPR057243">
    <property type="entry name" value="Integrin_I-EGF_CS"/>
</dbReference>
<dbReference type="GO" id="GO:0007229">
    <property type="term" value="P:integrin-mediated signaling pathway"/>
    <property type="evidence" value="ECO:0007669"/>
    <property type="project" value="UniProtKB-KW"/>
</dbReference>
<dbReference type="Pfam" id="PF00362">
    <property type="entry name" value="Integrin_beta"/>
    <property type="match status" value="1"/>
</dbReference>
<dbReference type="PRINTS" id="PR01186">
    <property type="entry name" value="INTEGRINB"/>
</dbReference>
<evidence type="ECO:0000256" key="8">
    <source>
        <dbReference type="ARBA" id="ARBA00022837"/>
    </source>
</evidence>
<keyword evidence="5 14" id="KW-0812">Transmembrane</keyword>
<evidence type="ECO:0000256" key="10">
    <source>
        <dbReference type="ARBA" id="ARBA00023037"/>
    </source>
</evidence>
<dbReference type="PROSITE" id="PS00022">
    <property type="entry name" value="EGF_1"/>
    <property type="match status" value="1"/>
</dbReference>
<dbReference type="InterPro" id="IPR002369">
    <property type="entry name" value="Integrin_bsu_VWA"/>
</dbReference>
<dbReference type="InterPro" id="IPR015812">
    <property type="entry name" value="Integrin_bsu"/>
</dbReference>
<keyword evidence="10 14" id="KW-0401">Integrin</keyword>
<dbReference type="Gene3D" id="3.40.50.410">
    <property type="entry name" value="von Willebrand factor, type A domain"/>
    <property type="match status" value="1"/>
</dbReference>
<keyword evidence="12" id="KW-1015">Disulfide bond</keyword>
<dbReference type="FunFam" id="2.10.25.10:FF:000043">
    <property type="entry name" value="Integrin beta"/>
    <property type="match status" value="1"/>
</dbReference>
<evidence type="ECO:0000256" key="6">
    <source>
        <dbReference type="ARBA" id="ARBA00022729"/>
    </source>
</evidence>
<feature type="domain" description="Fibronectin type-III" evidence="16">
    <location>
        <begin position="1186"/>
        <end position="1282"/>
    </location>
</feature>
<dbReference type="Pfam" id="PF23106">
    <property type="entry name" value="EGF_Teneurin"/>
    <property type="match status" value="1"/>
</dbReference>
<dbReference type="Gene3D" id="2.60.40.10">
    <property type="entry name" value="Immunoglobulins"/>
    <property type="match status" value="4"/>
</dbReference>
<dbReference type="SUPFAM" id="SSF53300">
    <property type="entry name" value="vWA-like"/>
    <property type="match status" value="1"/>
</dbReference>
<dbReference type="InterPro" id="IPR000742">
    <property type="entry name" value="EGF"/>
</dbReference>
<keyword evidence="13" id="KW-0325">Glycoprotein</keyword>
<sequence>NGPRCDLYKNIIDYGCSAAAVITAQSSMMIEKVTINISLQQSQVSPQQVSMSFLPGEEKLVDVQVFAPTKGPLDLYILMDFSNSMADDLDNLKSMGKELASLVKQLSDDYTIGFGKFVDKVIEPQTDMRPIKLQQPWPNSDPPFSFKNVIKLTNDLDAFTRDLQKERISGNLDAPEGGFDAILQAAVCGDKIGWRAHSTHLLVFSTESAFHYESDGANVLSGILQRNDELCHLNADGNYTHDINQDYPSIPTLVRLLGKHNIIPIFAVTAHSYTYYEKLKDYFPIAEVGLLQEDSSNILQLMDDAFKNIRSKMSIRAEDRPKAFETQFLSTNGSVAQFGAFDFQPGAIGKFQMLLKAQRMSNEQPVCQMDPDEKQGTMRVKPTTFNAAVNVKASILCPTCDCEKVDKCYGNGDLVCGKCQCYGGCTFCNCSVSTSAKDTSQCIQPGTTEPCSGRGDCLECGTCVCYNPEQFEGPYCQWDKTQCQRYGGFLCNDRGSCSMGRCVCSEGWQGSACECSKSNQTCLDSKGGVCNGQGECVCGRCKCNDPTKMTSTCEPNFEAQLGVCEGTRSCVQCQAWKTGEKKEKDKCDECPFKITLVDELKEREKVLDSCSFRDEDDDCTYYYTVENPKDPLVKFLDVQVLEKKECPPASLLWLLPLLLFLLLLLALLLLCCWKYCACCKSLCQSCLALLPCCGRGRMVGFKEDEYLLRQSLLTSDHLDTPMVRTGPPKGTDVVRWKVTDNVHRSPNHPQALIKPNPKETIQFPISLRLNRMFSENLSRPDSRDAEQLRKEVADNLNEVYKQIPGAQKVQKTAFRQDYAIMDTVLSAPRSSYPDIVKLTEKNVQSGNVHDLKVVPGYYTVATDREAAGAIEFQEGVESVDVHVPLFVKDEDDEKKQLLVEAVDVPIGIAEIGKRLVNITIIKEHATNIFSFLQPAYTYSRQDGVANIPISREIIEDGRTQVTYRTRDLTAKDKKDYVTVEGDLSYAPGETQKIVPVRLLELGEKDGLLEDKQVKQFVMDLSNPREGAKLGRYPRTTITIADQPGKRTQEVLGPVSGKCLVYPLPAPKAPEVAQMQQKGYINQNASSPGGHLHSPENLKAKATGPRSIRLNWDPLSGNPMGYKVKYWIYGDPEKDAQVLDVKTPQAELTNLYPYCDYEMRVCGYNAIGDGYDTDMVSCQTLEDVPGEPGRLAFNVISPTVTQVSWAEPAETNGNITAYEVIYTPIDDPVGPAKKVKIDNPKKRMLLIENLQNAQTYQYKVRAMNSIGWGPFKDATINLASQPVRPLSIPIIPDIPIVDAEAGDEYDSYLMYSNEVLKSPTGSKTPSVSGDGGYPEPKPQVTYNSGLGYAGMQSSSQSQFSYNLSQGSRARTESSDVNEALYNLDRVLLDARLSPGVPDTPSRLVFSALGPTALKVSWQEPHCEKDILGYCVLYQLLSGGEMKRINVTNPAENSVIIQDLLPNHSYLFKVKGQSQEGWGPEREGVITIESAVDPKSPLSPMPGSPFTLSTPSAPGPLVFTALSPDSLQLSWEKPRKPNGDILGYVVTCEQLHGGGEVNGDSSETSLTVPNLTENIPYKFKVQARTTQGFGPEREGIITIESQDGNGMMMMTQHSETSGMVTRQVTKEVVQRSVMGGTTVTKKMFYES</sequence>
<dbReference type="Proteomes" id="UP000694568">
    <property type="component" value="Unplaced"/>
</dbReference>
<evidence type="ECO:0000313" key="18">
    <source>
        <dbReference type="Proteomes" id="UP000694568"/>
    </source>
</evidence>
<keyword evidence="4" id="KW-0245">EGF-like domain</keyword>
<proteinExistence type="inferred from homology"/>
<evidence type="ECO:0000256" key="12">
    <source>
        <dbReference type="ARBA" id="ARBA00023157"/>
    </source>
</evidence>
<dbReference type="Gene3D" id="2.60.40.1510">
    <property type="entry name" value="ntegrin, alpha v. Chain A, domain 3"/>
    <property type="match status" value="1"/>
</dbReference>
<keyword evidence="6" id="KW-0732">Signal</keyword>
<dbReference type="SUPFAM" id="SSF57196">
    <property type="entry name" value="EGF/Laminin"/>
    <property type="match status" value="2"/>
</dbReference>
<dbReference type="SMART" id="SM00187">
    <property type="entry name" value="INB"/>
    <property type="match status" value="1"/>
</dbReference>
<keyword evidence="3" id="KW-1003">Cell membrane</keyword>
<feature type="region of interest" description="Disordered" evidence="15">
    <location>
        <begin position="1317"/>
        <end position="1337"/>
    </location>
</feature>
<dbReference type="InterPro" id="IPR003644">
    <property type="entry name" value="Calx_beta"/>
</dbReference>
<dbReference type="InterPro" id="IPR003961">
    <property type="entry name" value="FN3_dom"/>
</dbReference>
<evidence type="ECO:0000256" key="13">
    <source>
        <dbReference type="ARBA" id="ARBA00023180"/>
    </source>
</evidence>
<evidence type="ECO:0000256" key="9">
    <source>
        <dbReference type="ARBA" id="ARBA00022989"/>
    </source>
</evidence>
<organism evidence="17 18">
    <name type="scientific">Sander lucioperca</name>
    <name type="common">Pike-perch</name>
    <name type="synonym">Perca lucioperca</name>
    <dbReference type="NCBI Taxonomy" id="283035"/>
    <lineage>
        <taxon>Eukaryota</taxon>
        <taxon>Metazoa</taxon>
        <taxon>Chordata</taxon>
        <taxon>Craniata</taxon>
        <taxon>Vertebrata</taxon>
        <taxon>Euteleostomi</taxon>
        <taxon>Actinopterygii</taxon>
        <taxon>Neopterygii</taxon>
        <taxon>Teleostei</taxon>
        <taxon>Neoteleostei</taxon>
        <taxon>Acanthomorphata</taxon>
        <taxon>Eupercaria</taxon>
        <taxon>Perciformes</taxon>
        <taxon>Percoidei</taxon>
        <taxon>Percidae</taxon>
        <taxon>Luciopercinae</taxon>
        <taxon>Sander</taxon>
    </lineage>
</organism>
<dbReference type="GeneTree" id="ENSGT01150000286919"/>
<protein>
    <recommendedName>
        <fullName evidence="14">Integrin beta</fullName>
    </recommendedName>
</protein>
<keyword evidence="8" id="KW-0106">Calcium</keyword>
<evidence type="ECO:0000256" key="15">
    <source>
        <dbReference type="SAM" id="MobiDB-lite"/>
    </source>
</evidence>
<dbReference type="FunFam" id="2.10.25.10:FF:000287">
    <property type="entry name" value="Integrin beta"/>
    <property type="match status" value="1"/>
</dbReference>
<accession>A0A8D0A5T8</accession>
<reference evidence="17" key="1">
    <citation type="submission" date="2025-08" db="UniProtKB">
        <authorList>
            <consortium name="Ensembl"/>
        </authorList>
    </citation>
    <scope>IDENTIFICATION</scope>
</reference>
<dbReference type="InterPro" id="IPR012896">
    <property type="entry name" value="Integrin_bsu_tail"/>
</dbReference>
<dbReference type="GO" id="GO:0007160">
    <property type="term" value="P:cell-matrix adhesion"/>
    <property type="evidence" value="ECO:0007669"/>
    <property type="project" value="TreeGrafter"/>
</dbReference>
<dbReference type="FunFam" id="2.60.40.2030:FF:000004">
    <property type="entry name" value="Integrin beta"/>
    <property type="match status" value="1"/>
</dbReference>
<comment type="similarity">
    <text evidence="2 14">Belongs to the integrin beta chain family.</text>
</comment>
<dbReference type="Gene3D" id="4.10.1240.30">
    <property type="match status" value="1"/>
</dbReference>
<dbReference type="GO" id="GO:0033627">
    <property type="term" value="P:cell adhesion mediated by integrin"/>
    <property type="evidence" value="ECO:0007669"/>
    <property type="project" value="TreeGrafter"/>
</dbReference>
<dbReference type="FunFam" id="3.40.50.410:FF:000036">
    <property type="entry name" value="Integrin beta"/>
    <property type="match status" value="1"/>
</dbReference>
<keyword evidence="18" id="KW-1185">Reference proteome</keyword>
<keyword evidence="7" id="KW-0677">Repeat</keyword>
<dbReference type="CDD" id="cd00063">
    <property type="entry name" value="FN3"/>
    <property type="match status" value="4"/>
</dbReference>
<evidence type="ECO:0000256" key="1">
    <source>
        <dbReference type="ARBA" id="ARBA00004251"/>
    </source>
</evidence>
<evidence type="ECO:0000256" key="3">
    <source>
        <dbReference type="ARBA" id="ARBA00022475"/>
    </source>
</evidence>
<dbReference type="SMART" id="SM00060">
    <property type="entry name" value="FN3"/>
    <property type="match status" value="4"/>
</dbReference>
<dbReference type="GO" id="GO:0005178">
    <property type="term" value="F:integrin binding"/>
    <property type="evidence" value="ECO:0007669"/>
    <property type="project" value="TreeGrafter"/>
</dbReference>
<dbReference type="PANTHER" id="PTHR10082:SF42">
    <property type="entry name" value="INTEGRIN BETA-4"/>
    <property type="match status" value="1"/>
</dbReference>
<dbReference type="PROSITE" id="PS52047">
    <property type="entry name" value="I_EGF_2"/>
    <property type="match status" value="1"/>
</dbReference>
<comment type="subcellular location">
    <subcellularLocation>
        <location evidence="1 14">Cell membrane</location>
        <topology evidence="1 14">Single-pass type I membrane protein</topology>
    </subcellularLocation>
</comment>
<dbReference type="Gene3D" id="2.10.25.10">
    <property type="entry name" value="Laminin"/>
    <property type="match status" value="3"/>
</dbReference>
<evidence type="ECO:0000256" key="5">
    <source>
        <dbReference type="ARBA" id="ARBA00022692"/>
    </source>
</evidence>
<dbReference type="SMART" id="SM00237">
    <property type="entry name" value="Calx_beta"/>
    <property type="match status" value="1"/>
</dbReference>
<dbReference type="PRINTS" id="PR00014">
    <property type="entry name" value="FNTYPEIII"/>
</dbReference>
<keyword evidence="11" id="KW-0472">Membrane</keyword>
<feature type="domain" description="Fibronectin type-III" evidence="16">
    <location>
        <begin position="1093"/>
        <end position="1182"/>
    </location>
</feature>
<keyword evidence="9" id="KW-1133">Transmembrane helix</keyword>
<dbReference type="Ensembl" id="ENSSLUT00000051937.1">
    <property type="protein sequence ID" value="ENSSLUP00000050443.1"/>
    <property type="gene ID" value="ENSSLUG00000021615.1"/>
</dbReference>
<evidence type="ECO:0000256" key="4">
    <source>
        <dbReference type="ARBA" id="ARBA00022536"/>
    </source>
</evidence>
<dbReference type="PROSITE" id="PS50853">
    <property type="entry name" value="FN3"/>
    <property type="match status" value="4"/>
</dbReference>
<dbReference type="SUPFAM" id="SSF69687">
    <property type="entry name" value="Integrin beta tail domain"/>
    <property type="match status" value="1"/>
</dbReference>
<dbReference type="InterPro" id="IPR036116">
    <property type="entry name" value="FN3_sf"/>
</dbReference>
<dbReference type="GO" id="GO:0098609">
    <property type="term" value="P:cell-cell adhesion"/>
    <property type="evidence" value="ECO:0007669"/>
    <property type="project" value="TreeGrafter"/>
</dbReference>
<dbReference type="GO" id="GO:0005925">
    <property type="term" value="C:focal adhesion"/>
    <property type="evidence" value="ECO:0007669"/>
    <property type="project" value="TreeGrafter"/>
</dbReference>
<gene>
    <name evidence="17" type="primary">itgb4</name>
</gene>
<dbReference type="Gene3D" id="2.60.40.2030">
    <property type="match status" value="1"/>
</dbReference>
<feature type="domain" description="Fibronectin type-III" evidence="16">
    <location>
        <begin position="1398"/>
        <end position="1491"/>
    </location>
</feature>
<dbReference type="Pfam" id="PF07965">
    <property type="entry name" value="Integrin_B_tail"/>
    <property type="match status" value="1"/>
</dbReference>
<dbReference type="PANTHER" id="PTHR10082">
    <property type="entry name" value="INTEGRIN BETA SUBUNIT"/>
    <property type="match status" value="1"/>
</dbReference>
<evidence type="ECO:0000256" key="7">
    <source>
        <dbReference type="ARBA" id="ARBA00022737"/>
    </source>
</evidence>
<dbReference type="Pfam" id="PF00041">
    <property type="entry name" value="fn3"/>
    <property type="match status" value="4"/>
</dbReference>
<dbReference type="Pfam" id="PF03160">
    <property type="entry name" value="Calx-beta"/>
    <property type="match status" value="1"/>
</dbReference>
<dbReference type="InterPro" id="IPR013783">
    <property type="entry name" value="Ig-like_fold"/>
</dbReference>
<dbReference type="GO" id="GO:0009986">
    <property type="term" value="C:cell surface"/>
    <property type="evidence" value="ECO:0007669"/>
    <property type="project" value="TreeGrafter"/>
</dbReference>
<dbReference type="SUPFAM" id="SSF49265">
    <property type="entry name" value="Fibronectin type III"/>
    <property type="match status" value="2"/>
</dbReference>
<dbReference type="InterPro" id="IPR036465">
    <property type="entry name" value="vWFA_dom_sf"/>
</dbReference>
<feature type="domain" description="Fibronectin type-III" evidence="16">
    <location>
        <begin position="1511"/>
        <end position="1602"/>
    </location>
</feature>